<evidence type="ECO:0000313" key="2">
    <source>
        <dbReference type="Proteomes" id="UP000298277"/>
    </source>
</evidence>
<dbReference type="AlphaFoldDB" id="A0A5F1YSH2"/>
<dbReference type="Proteomes" id="UP000298277">
    <property type="component" value="Unassembled WGS sequence"/>
</dbReference>
<reference evidence="1" key="1">
    <citation type="journal article" date="2019" name="PLoS Negl. Trop. Dis.">
        <title>Revisiting the worldwide diversity of Leptospira species in the environment.</title>
        <authorList>
            <person name="Vincent A.T."/>
            <person name="Schiettekatte O."/>
            <person name="Bourhy P."/>
            <person name="Veyrier F.J."/>
            <person name="Picardeau M."/>
        </authorList>
    </citation>
    <scope>NUCLEOTIDE SEQUENCE [LARGE SCALE GENOMIC DNA]</scope>
    <source>
        <strain evidence="1">201800299</strain>
    </source>
</reference>
<proteinExistence type="predicted"/>
<accession>A0A5F1YSH2</accession>
<keyword evidence="2" id="KW-1185">Reference proteome</keyword>
<evidence type="ECO:0000313" key="1">
    <source>
        <dbReference type="EMBL" id="TGK35572.1"/>
    </source>
</evidence>
<gene>
    <name evidence="1" type="ORF">EHQ17_06535</name>
</gene>
<protein>
    <submittedName>
        <fullName evidence="1">Uncharacterized protein</fullName>
    </submittedName>
</protein>
<dbReference type="EMBL" id="RQFA01000028">
    <property type="protein sequence ID" value="TGK35572.1"/>
    <property type="molecule type" value="Genomic_DNA"/>
</dbReference>
<comment type="caution">
    <text evidence="1">The sequence shown here is derived from an EMBL/GenBank/DDBJ whole genome shotgun (WGS) entry which is preliminary data.</text>
</comment>
<sequence length="74" mass="9084">METRTPFREEPLRTSYHGISIFIADFQKHRPFLKRQKNRTYDGKSVSRFSGSELFLIYKIRFLISYQDKEFFRK</sequence>
<organism evidence="1 2">
    <name type="scientific">Leptospira gomenensis</name>
    <dbReference type="NCBI Taxonomy" id="2484974"/>
    <lineage>
        <taxon>Bacteria</taxon>
        <taxon>Pseudomonadati</taxon>
        <taxon>Spirochaetota</taxon>
        <taxon>Spirochaetia</taxon>
        <taxon>Leptospirales</taxon>
        <taxon>Leptospiraceae</taxon>
        <taxon>Leptospira</taxon>
    </lineage>
</organism>
<dbReference type="RefSeq" id="WP_135592603.1">
    <property type="nucleotide sequence ID" value="NZ_RQEZ01000107.1"/>
</dbReference>
<name>A0A5F1YSH2_9LEPT</name>